<keyword evidence="2" id="KW-0456">Lyase</keyword>
<dbReference type="PANTHER" id="PTHR43802:SF1">
    <property type="entry name" value="IP11341P-RELATED"/>
    <property type="match status" value="1"/>
</dbReference>
<dbReference type="Pfam" id="PF00378">
    <property type="entry name" value="ECH_1"/>
    <property type="match status" value="1"/>
</dbReference>
<dbReference type="AlphaFoldDB" id="A0A5S9NRI4"/>
<dbReference type="PANTHER" id="PTHR43802">
    <property type="entry name" value="ENOYL-COA HYDRATASE"/>
    <property type="match status" value="1"/>
</dbReference>
<proteinExistence type="inferred from homology"/>
<name>A0A5S9NRI4_9GAMM</name>
<dbReference type="Proteomes" id="UP000439591">
    <property type="component" value="Unassembled WGS sequence"/>
</dbReference>
<keyword evidence="4" id="KW-1185">Reference proteome</keyword>
<dbReference type="NCBIfam" id="NF004840">
    <property type="entry name" value="PRK06190.1"/>
    <property type="match status" value="1"/>
</dbReference>
<dbReference type="EMBL" id="CACSIM010000004">
    <property type="protein sequence ID" value="CAA0110935.1"/>
    <property type="molecule type" value="Genomic_DNA"/>
</dbReference>
<accession>A0A5S9NRI4</accession>
<dbReference type="RefSeq" id="WP_159268965.1">
    <property type="nucleotide sequence ID" value="NZ_CACSIK010000001.1"/>
</dbReference>
<dbReference type="InterPro" id="IPR001753">
    <property type="entry name" value="Enoyl-CoA_hydra/iso"/>
</dbReference>
<dbReference type="CDD" id="cd06558">
    <property type="entry name" value="crotonase-like"/>
    <property type="match status" value="1"/>
</dbReference>
<dbReference type="EMBL" id="CACSIK010000001">
    <property type="protein sequence ID" value="CAA0093152.1"/>
    <property type="molecule type" value="Genomic_DNA"/>
</dbReference>
<dbReference type="GO" id="GO:0004300">
    <property type="term" value="F:enoyl-CoA hydratase activity"/>
    <property type="evidence" value="ECO:0007669"/>
    <property type="project" value="UniProtKB-EC"/>
</dbReference>
<reference evidence="4 5" key="1">
    <citation type="submission" date="2019-11" db="EMBL/GenBank/DDBJ databases">
        <authorList>
            <person name="Holert J."/>
        </authorList>
    </citation>
    <scope>NUCLEOTIDE SEQUENCE [LARGE SCALE GENOMIC DNA]</scope>
    <source>
        <strain evidence="3">BC3_2A</strain>
        <strain evidence="2">SB11_1A</strain>
    </source>
</reference>
<sequence length="254" mass="27299">MSDQQPVLTEVSDGVMLITLNRPESLNAISAGLTAGLIAAMKQADQDDSVKAIVLTGAGRAFCAGVDLKEISGAGEGNVLDNDKEFVAAFANCRKPLIGAINGIVVTGGLEMAMCCDFLYASSTARFGDTHAKVGVMPTWGMSQRLSRLVGINRAREMSLSGQLIDVQTAFDWGMVNKICSPDSLLEETMEKAKQIAANRTSAVMGIRKLMNNGWATTLTEGLSFEDAWSRPHNNEVDFSEMNDRLSQVSKSNR</sequence>
<evidence type="ECO:0000313" key="3">
    <source>
        <dbReference type="EMBL" id="CAA0110935.1"/>
    </source>
</evidence>
<gene>
    <name evidence="2" type="primary">echA8_2</name>
    <name evidence="2" type="ORF">IHBHHGIJ_02424</name>
    <name evidence="3" type="ORF">KFEGEMFD_02611</name>
</gene>
<organism evidence="2 4">
    <name type="scientific">Zhongshania aliphaticivorans</name>
    <dbReference type="NCBI Taxonomy" id="1470434"/>
    <lineage>
        <taxon>Bacteria</taxon>
        <taxon>Pseudomonadati</taxon>
        <taxon>Pseudomonadota</taxon>
        <taxon>Gammaproteobacteria</taxon>
        <taxon>Cellvibrionales</taxon>
        <taxon>Spongiibacteraceae</taxon>
        <taxon>Zhongshania</taxon>
    </lineage>
</organism>
<evidence type="ECO:0000313" key="4">
    <source>
        <dbReference type="Proteomes" id="UP000435877"/>
    </source>
</evidence>
<evidence type="ECO:0000256" key="1">
    <source>
        <dbReference type="ARBA" id="ARBA00005254"/>
    </source>
</evidence>
<dbReference type="InterPro" id="IPR029045">
    <property type="entry name" value="ClpP/crotonase-like_dom_sf"/>
</dbReference>
<dbReference type="Proteomes" id="UP000435877">
    <property type="component" value="Unassembled WGS sequence"/>
</dbReference>
<dbReference type="OrthoDB" id="9777711at2"/>
<comment type="similarity">
    <text evidence="1">Belongs to the enoyl-CoA hydratase/isomerase family.</text>
</comment>
<dbReference type="EC" id="4.2.1.17" evidence="2"/>
<protein>
    <submittedName>
        <fullName evidence="2">Putative enoyl-CoA hydratase echA8</fullName>
        <ecNumber evidence="2">4.2.1.17</ecNumber>
    </submittedName>
</protein>
<evidence type="ECO:0000313" key="2">
    <source>
        <dbReference type="EMBL" id="CAA0093152.1"/>
    </source>
</evidence>
<evidence type="ECO:0000313" key="5">
    <source>
        <dbReference type="Proteomes" id="UP000439591"/>
    </source>
</evidence>
<dbReference type="SUPFAM" id="SSF52096">
    <property type="entry name" value="ClpP/crotonase"/>
    <property type="match status" value="1"/>
</dbReference>
<dbReference type="Gene3D" id="3.90.226.10">
    <property type="entry name" value="2-enoyl-CoA Hydratase, Chain A, domain 1"/>
    <property type="match status" value="1"/>
</dbReference>